<accession>A0A176S3Q0</accession>
<dbReference type="EMBL" id="LUTY01000869">
    <property type="protein sequence ID" value="OAD22564.1"/>
    <property type="molecule type" value="Genomic_DNA"/>
</dbReference>
<protein>
    <submittedName>
        <fullName evidence="2">Uncharacterized protein</fullName>
    </submittedName>
</protein>
<sequence>MDYCRVGRAIASVAWIKCRGRPTHHLVTYSLSTLTDFLVLVPTRKPRNADGDAPTSPITNHHHQNKFTSK</sequence>
<comment type="caution">
    <text evidence="2">The sequence shown here is derived from an EMBL/GenBank/DDBJ whole genome shotgun (WGS) entry which is preliminary data.</text>
</comment>
<feature type="compositionally biased region" description="Basic residues" evidence="1">
    <location>
        <begin position="60"/>
        <end position="70"/>
    </location>
</feature>
<keyword evidence="3" id="KW-1185">Reference proteome</keyword>
<name>A0A176S3Q0_9GAMM</name>
<gene>
    <name evidence="2" type="ORF">THIOM_001626</name>
</gene>
<dbReference type="AlphaFoldDB" id="A0A176S3Q0"/>
<evidence type="ECO:0000313" key="3">
    <source>
        <dbReference type="Proteomes" id="UP000076962"/>
    </source>
</evidence>
<proteinExistence type="predicted"/>
<evidence type="ECO:0000313" key="2">
    <source>
        <dbReference type="EMBL" id="OAD22564.1"/>
    </source>
</evidence>
<reference evidence="2 3" key="1">
    <citation type="submission" date="2016-05" db="EMBL/GenBank/DDBJ databases">
        <title>Single-cell genome of chain-forming Candidatus Thiomargarita nelsonii and comparison to other large sulfur-oxidizing bacteria.</title>
        <authorList>
            <person name="Winkel M."/>
            <person name="Salman V."/>
            <person name="Woyke T."/>
            <person name="Schulz-Vogt H."/>
            <person name="Richter M."/>
            <person name="Flood B."/>
            <person name="Bailey J."/>
            <person name="Amann R."/>
            <person name="Mussmann M."/>
        </authorList>
    </citation>
    <scope>NUCLEOTIDE SEQUENCE [LARGE SCALE GENOMIC DNA]</scope>
    <source>
        <strain evidence="2 3">THI036</strain>
    </source>
</reference>
<feature type="region of interest" description="Disordered" evidence="1">
    <location>
        <begin position="45"/>
        <end position="70"/>
    </location>
</feature>
<dbReference type="Proteomes" id="UP000076962">
    <property type="component" value="Unassembled WGS sequence"/>
</dbReference>
<evidence type="ECO:0000256" key="1">
    <source>
        <dbReference type="SAM" id="MobiDB-lite"/>
    </source>
</evidence>
<organism evidence="2 3">
    <name type="scientific">Candidatus Thiomargarita nelsonii</name>
    <dbReference type="NCBI Taxonomy" id="1003181"/>
    <lineage>
        <taxon>Bacteria</taxon>
        <taxon>Pseudomonadati</taxon>
        <taxon>Pseudomonadota</taxon>
        <taxon>Gammaproteobacteria</taxon>
        <taxon>Thiotrichales</taxon>
        <taxon>Thiotrichaceae</taxon>
        <taxon>Thiomargarita</taxon>
    </lineage>
</organism>